<evidence type="ECO:0000313" key="1">
    <source>
        <dbReference type="EMBL" id="EKO40318.1"/>
    </source>
</evidence>
<dbReference type="InterPro" id="IPR027396">
    <property type="entry name" value="DsrEFH-like"/>
</dbReference>
<dbReference type="PATRIC" id="fig|1206767.3.peg.928"/>
<organism evidence="1 2">
    <name type="scientific">Solidesulfovibrio magneticus str. Maddingley MBC34</name>
    <dbReference type="NCBI Taxonomy" id="1206767"/>
    <lineage>
        <taxon>Bacteria</taxon>
        <taxon>Pseudomonadati</taxon>
        <taxon>Thermodesulfobacteriota</taxon>
        <taxon>Desulfovibrionia</taxon>
        <taxon>Desulfovibrionales</taxon>
        <taxon>Desulfovibrionaceae</taxon>
        <taxon>Solidesulfovibrio</taxon>
    </lineage>
</organism>
<proteinExistence type="predicted"/>
<dbReference type="SUPFAM" id="SSF75169">
    <property type="entry name" value="DsrEFH-like"/>
    <property type="match status" value="1"/>
</dbReference>
<protein>
    <submittedName>
        <fullName evidence="1">Uncharacterized protein</fullName>
    </submittedName>
</protein>
<sequence>MTDPKEVEPGLVVVWITRDREAALNMALMYAKNSRLKGWWHDVHLLVWGPSADALAHDAELAGELAACLDAGVEGYACRACAERYGVAERLEALGLAVVYAGEPLTSYLKSGWKVLTV</sequence>
<reference evidence="1 2" key="1">
    <citation type="submission" date="2012-07" db="EMBL/GenBank/DDBJ databases">
        <title>Draft genome sequence of Desulfovibrio magneticus str. Maddingley MBC34 obtained from a metagenomic sequence of a methanogenic enrichment isolated from coal-seam formation water in Victoria, Australia.</title>
        <authorList>
            <person name="Greenfield P."/>
            <person name="Hendry P."/>
            <person name="Li D."/>
            <person name="Rosewarne C.P."/>
            <person name="Tran-Dinh N."/>
            <person name="Elbourne L.D.H."/>
            <person name="Paulsen I.T."/>
            <person name="Midgley D.J."/>
        </authorList>
    </citation>
    <scope>NUCLEOTIDE SEQUENCE [LARGE SCALE GENOMIC DNA]</scope>
    <source>
        <strain evidence="2">Maddingley MBC34</strain>
    </source>
</reference>
<evidence type="ECO:0000313" key="2">
    <source>
        <dbReference type="Proteomes" id="UP000006272"/>
    </source>
</evidence>
<gene>
    <name evidence="1" type="ORF">B193_0967</name>
</gene>
<dbReference type="Pfam" id="PF02635">
    <property type="entry name" value="DsrE"/>
    <property type="match status" value="1"/>
</dbReference>
<dbReference type="Gene3D" id="3.40.1260.10">
    <property type="entry name" value="DsrEFH-like"/>
    <property type="match status" value="1"/>
</dbReference>
<name>K6HCV9_9BACT</name>
<dbReference type="InterPro" id="IPR003787">
    <property type="entry name" value="Sulphur_relay_DsrE/F-like"/>
</dbReference>
<dbReference type="EMBL" id="ALAO01000079">
    <property type="protein sequence ID" value="EKO40318.1"/>
    <property type="molecule type" value="Genomic_DNA"/>
</dbReference>
<dbReference type="AlphaFoldDB" id="K6HCV9"/>
<accession>K6HCV9</accession>
<comment type="caution">
    <text evidence="1">The sequence shown here is derived from an EMBL/GenBank/DDBJ whole genome shotgun (WGS) entry which is preliminary data.</text>
</comment>
<dbReference type="Proteomes" id="UP000006272">
    <property type="component" value="Unassembled WGS sequence"/>
</dbReference>